<comment type="caution">
    <text evidence="1">The sequence shown here is derived from an EMBL/GenBank/DDBJ whole genome shotgun (WGS) entry which is preliminary data.</text>
</comment>
<protein>
    <submittedName>
        <fullName evidence="1">Uncharacterized protein</fullName>
    </submittedName>
</protein>
<reference evidence="2" key="1">
    <citation type="submission" date="2023-07" db="EMBL/GenBank/DDBJ databases">
        <title>Defluviimonas sediminis sp. nov., isolated from mangrove sediment.</title>
        <authorList>
            <person name="Liu L."/>
            <person name="Li J."/>
            <person name="Huang Y."/>
            <person name="Pan J."/>
            <person name="Li M."/>
        </authorList>
    </citation>
    <scope>NUCLEOTIDE SEQUENCE [LARGE SCALE GENOMIC DNA]</scope>
    <source>
        <strain evidence="2">FT324</strain>
    </source>
</reference>
<sequence>MTSFHDGSAGIGAIFCFVISISIRTSIGFEGHGGMTALSKDRPLERAAYRASDEVWSKGSSSICVVQREHSGPEQVRAGSPIHR</sequence>
<proteinExistence type="predicted"/>
<evidence type="ECO:0000313" key="2">
    <source>
        <dbReference type="Proteomes" id="UP001205601"/>
    </source>
</evidence>
<keyword evidence="2" id="KW-1185">Reference proteome</keyword>
<gene>
    <name evidence="1" type="ORF">N5I32_19855</name>
</gene>
<dbReference type="EMBL" id="JAOCQF010000007">
    <property type="protein sequence ID" value="MCT8331778.1"/>
    <property type="molecule type" value="Genomic_DNA"/>
</dbReference>
<dbReference type="Proteomes" id="UP001205601">
    <property type="component" value="Unassembled WGS sequence"/>
</dbReference>
<name>A0ABT2NS74_9RHOB</name>
<evidence type="ECO:0000313" key="1">
    <source>
        <dbReference type="EMBL" id="MCT8331778.1"/>
    </source>
</evidence>
<organism evidence="1 2">
    <name type="scientific">Albidovulum sediminis</name>
    <dbReference type="NCBI Taxonomy" id="3066345"/>
    <lineage>
        <taxon>Bacteria</taxon>
        <taxon>Pseudomonadati</taxon>
        <taxon>Pseudomonadota</taxon>
        <taxon>Alphaproteobacteria</taxon>
        <taxon>Rhodobacterales</taxon>
        <taxon>Paracoccaceae</taxon>
        <taxon>Albidovulum</taxon>
    </lineage>
</organism>
<feature type="non-terminal residue" evidence="1">
    <location>
        <position position="84"/>
    </location>
</feature>
<accession>A0ABT2NS74</accession>